<evidence type="ECO:0000259" key="4">
    <source>
        <dbReference type="Pfam" id="PF13229"/>
    </source>
</evidence>
<dbReference type="GO" id="GO:0019058">
    <property type="term" value="P:viral life cycle"/>
    <property type="evidence" value="ECO:0007669"/>
    <property type="project" value="UniProtKB-ARBA"/>
</dbReference>
<keyword evidence="2" id="KW-0946">Virion</keyword>
<dbReference type="GO" id="GO:0051701">
    <property type="term" value="P:biological process involved in interaction with host"/>
    <property type="evidence" value="ECO:0007669"/>
    <property type="project" value="UniProtKB-ARBA"/>
</dbReference>
<proteinExistence type="predicted"/>
<evidence type="ECO:0000256" key="2">
    <source>
        <dbReference type="ARBA" id="ARBA00022844"/>
    </source>
</evidence>
<name>A0A7D0GH08_9CAUD</name>
<dbReference type="InterPro" id="IPR012334">
    <property type="entry name" value="Pectin_lyas_fold"/>
</dbReference>
<sequence>MNMALRTFGGGPADVTSDATGQVVAGISLQVFTAAVGGQRVTELYDINGTPLPGVVTSSTEAGKLGRIEFSAAEDYSVLFLDPGYGMRWVVPAREAFNLTTQAVAKAEQAIALAENAVTHPQLDAVFLNPSTFPTVYPHQFGAKGDGATDDTIAVQAAVDYLNARGGGVLSYDPSVGSGFYQQHDIQLGPNITVEGNGCRIRARGYACFHAGSGTKKGYGAYTKNLVFRNLVFQGDFDTLRDCALTFHHTENVLFENCTWIEAMGSGHCLDLCGVKNVTFRSCKFLGYRYAGRDHAEAIQIDHSTANGLDNKDPAGTYDGLPCVNITVQDCVFDQLVKGSTTYEAPTPFGNHVHMLQLHQNLRFIGNYVRGAHYVSAQANANGWLHTYGVDGFEVSGNTFESTGASMIVIRVRTQTTGILPINYESQTGPTSSEIGAVPSRRIRISGNAFKGFASDANTLPLIKIDGLSGAPVTDVAVEGNTFTDCYPEARKATGGDYGPDTIALSYVSGVIVRGNSFRHVRRLVFLSVCDNVTVEANTAADVYWSAIILDTSGRNHVLRGNTLERYVVGISVVGVVNCVVQGNTLKDSRNATGLWTGYDAPIRFSAGARGSVIGNIVESTTPPAFQAAQAIKFTGTHTGGLYGSNLQSGHTKEATVDTGSTVTAK</sequence>
<evidence type="ECO:0000256" key="1">
    <source>
        <dbReference type="ARBA" id="ARBA00004328"/>
    </source>
</evidence>
<dbReference type="SMART" id="SM00710">
    <property type="entry name" value="PbH1"/>
    <property type="match status" value="6"/>
</dbReference>
<evidence type="ECO:0000313" key="5">
    <source>
        <dbReference type="EMBL" id="QDH85611.1"/>
    </source>
</evidence>
<dbReference type="Proteomes" id="UP000502146">
    <property type="component" value="Segment"/>
</dbReference>
<keyword evidence="6" id="KW-1185">Reference proteome</keyword>
<feature type="region of interest" description="Disordered" evidence="3">
    <location>
        <begin position="645"/>
        <end position="666"/>
    </location>
</feature>
<dbReference type="EMBL" id="MN023176">
    <property type="protein sequence ID" value="QDH85611.1"/>
    <property type="molecule type" value="Genomic_DNA"/>
</dbReference>
<dbReference type="InterPro" id="IPR006626">
    <property type="entry name" value="PbH1"/>
</dbReference>
<evidence type="ECO:0000313" key="6">
    <source>
        <dbReference type="Proteomes" id="UP000502146"/>
    </source>
</evidence>
<dbReference type="InterPro" id="IPR039448">
    <property type="entry name" value="Beta_helix"/>
</dbReference>
<protein>
    <submittedName>
        <fullName evidence="5">Tailspike protein</fullName>
    </submittedName>
</protein>
<accession>A0A7D0GH08</accession>
<comment type="subcellular location">
    <subcellularLocation>
        <location evidence="1">Virion</location>
    </subcellularLocation>
</comment>
<feature type="domain" description="Right handed beta helix" evidence="4">
    <location>
        <begin position="388"/>
        <end position="586"/>
    </location>
</feature>
<dbReference type="InterPro" id="IPR011050">
    <property type="entry name" value="Pectin_lyase_fold/virulence"/>
</dbReference>
<evidence type="ECO:0000256" key="3">
    <source>
        <dbReference type="SAM" id="MobiDB-lite"/>
    </source>
</evidence>
<reference evidence="5 6" key="1">
    <citation type="submission" date="2019-06" db="EMBL/GenBank/DDBJ databases">
        <title>DNA tandem repeats contribute to Brevibacterium aurantiacum phages genetic diversity.</title>
        <authorList>
            <person name="de Melo A.G."/>
            <person name="Rousseau G.M."/>
            <person name="Tremblay D.M."/>
            <person name="Labrie S.J."/>
            <person name="Moineau S."/>
        </authorList>
    </citation>
    <scope>NUCLEOTIDE SEQUENCE [LARGE SCALE GENOMIC DNA]</scope>
</reference>
<gene>
    <name evidence="5" type="ORF">AGM1_0021</name>
</gene>
<dbReference type="GO" id="GO:0044423">
    <property type="term" value="C:virion component"/>
    <property type="evidence" value="ECO:0007669"/>
    <property type="project" value="UniProtKB-KW"/>
</dbReference>
<organism evidence="5 6">
    <name type="scientific">Brevibacterium phage AGM1</name>
    <dbReference type="NCBI Taxonomy" id="2591411"/>
    <lineage>
        <taxon>Viruses</taxon>
        <taxon>Duplodnaviria</taxon>
        <taxon>Heunggongvirae</taxon>
        <taxon>Uroviricota</taxon>
        <taxon>Caudoviricetes</taxon>
        <taxon>Agmunavirus</taxon>
        <taxon>Agmunavirus AGM1</taxon>
    </lineage>
</organism>
<dbReference type="Pfam" id="PF13229">
    <property type="entry name" value="Beta_helix"/>
    <property type="match status" value="1"/>
</dbReference>
<dbReference type="SUPFAM" id="SSF51126">
    <property type="entry name" value="Pectin lyase-like"/>
    <property type="match status" value="2"/>
</dbReference>
<dbReference type="Gene3D" id="2.160.20.10">
    <property type="entry name" value="Single-stranded right-handed beta-helix, Pectin lyase-like"/>
    <property type="match status" value="1"/>
</dbReference>